<proteinExistence type="predicted"/>
<dbReference type="Proteomes" id="UP000281909">
    <property type="component" value="Chromosome"/>
</dbReference>
<gene>
    <name evidence="1" type="ORF">NCTC9428_03527</name>
</gene>
<evidence type="ECO:0000313" key="1">
    <source>
        <dbReference type="EMBL" id="VEF11900.1"/>
    </source>
</evidence>
<protein>
    <submittedName>
        <fullName evidence="1">Uncharacterized protein</fullName>
    </submittedName>
</protein>
<accession>A0A3S4PHF7</accession>
<reference evidence="1 2" key="1">
    <citation type="submission" date="2018-12" db="EMBL/GenBank/DDBJ databases">
        <authorList>
            <consortium name="Pathogen Informatics"/>
        </authorList>
    </citation>
    <scope>NUCLEOTIDE SEQUENCE [LARGE SCALE GENOMIC DNA]</scope>
    <source>
        <strain evidence="1 2">NCTC9428</strain>
    </source>
</reference>
<dbReference type="EMBL" id="LR134318">
    <property type="protein sequence ID" value="VEF11900.1"/>
    <property type="molecule type" value="Genomic_DNA"/>
</dbReference>
<evidence type="ECO:0000313" key="2">
    <source>
        <dbReference type="Proteomes" id="UP000281909"/>
    </source>
</evidence>
<sequence>MCEGVEIKVISGDPKNVKAYFSDPGSALPVVLEDGTDLGWVAWGRRSDQSGRSPEGGWIDERELKHNCSDVPRYQPAIGLVDRYMAYDIDRAPHWFYVGPGRSLKCVVVTEDFEQRVYLVTTRPPAEYFWIRDRWPTFAHQPGNPDEQR</sequence>
<name>A0A3S4PHF7_PSEFL</name>
<organism evidence="1 2">
    <name type="scientific">Pseudomonas fluorescens</name>
    <dbReference type="NCBI Taxonomy" id="294"/>
    <lineage>
        <taxon>Bacteria</taxon>
        <taxon>Pseudomonadati</taxon>
        <taxon>Pseudomonadota</taxon>
        <taxon>Gammaproteobacteria</taxon>
        <taxon>Pseudomonadales</taxon>
        <taxon>Pseudomonadaceae</taxon>
        <taxon>Pseudomonas</taxon>
    </lineage>
</organism>
<dbReference type="AlphaFoldDB" id="A0A3S4PHF7"/>